<evidence type="ECO:0000256" key="3">
    <source>
        <dbReference type="ARBA" id="ARBA00022645"/>
    </source>
</evidence>
<dbReference type="PANTHER" id="PTHR11705:SF91">
    <property type="entry name" value="FI01817P-RELATED"/>
    <property type="match status" value="1"/>
</dbReference>
<evidence type="ECO:0000259" key="11">
    <source>
        <dbReference type="PROSITE" id="PS52035"/>
    </source>
</evidence>
<comment type="cofactor">
    <cofactor evidence="1">
        <name>Zn(2+)</name>
        <dbReference type="ChEBI" id="CHEBI:29105"/>
    </cofactor>
</comment>
<reference evidence="12" key="1">
    <citation type="submission" date="2013-04" db="EMBL/GenBank/DDBJ databases">
        <authorList>
            <person name="Qu J."/>
            <person name="Murali S.C."/>
            <person name="Bandaranaike D."/>
            <person name="Bellair M."/>
            <person name="Blankenburg K."/>
            <person name="Chao H."/>
            <person name="Dinh H."/>
            <person name="Doddapaneni H."/>
            <person name="Downs B."/>
            <person name="Dugan-Rocha S."/>
            <person name="Elkadiri S."/>
            <person name="Gnanaolivu R.D."/>
            <person name="Hernandez B."/>
            <person name="Javaid M."/>
            <person name="Jayaseelan J.C."/>
            <person name="Lee S."/>
            <person name="Li M."/>
            <person name="Ming W."/>
            <person name="Munidasa M."/>
            <person name="Muniz J."/>
            <person name="Nguyen L."/>
            <person name="Ongeri F."/>
            <person name="Osuji N."/>
            <person name="Pu L.-L."/>
            <person name="Puazo M."/>
            <person name="Qu C."/>
            <person name="Quiroz J."/>
            <person name="Raj R."/>
            <person name="Weissenberger G."/>
            <person name="Xin Y."/>
            <person name="Zou X."/>
            <person name="Han Y."/>
            <person name="Richards S."/>
            <person name="Worley K."/>
            <person name="Muzny D."/>
            <person name="Gibbs R."/>
        </authorList>
    </citation>
    <scope>NUCLEOTIDE SEQUENCE</scope>
    <source>
        <strain evidence="12">Sampled in the wild</strain>
    </source>
</reference>
<keyword evidence="6" id="KW-0732">Signal</keyword>
<evidence type="ECO:0000256" key="2">
    <source>
        <dbReference type="ARBA" id="ARBA00005988"/>
    </source>
</evidence>
<dbReference type="PANTHER" id="PTHR11705">
    <property type="entry name" value="PROTEASE FAMILY M14 CARBOXYPEPTIDASE A,B"/>
    <property type="match status" value="1"/>
</dbReference>
<name>A0A8K0K0C8_LADFU</name>
<dbReference type="CDD" id="cd03860">
    <property type="entry name" value="M14_CP_A-B_like"/>
    <property type="match status" value="1"/>
</dbReference>
<evidence type="ECO:0000256" key="7">
    <source>
        <dbReference type="ARBA" id="ARBA00022801"/>
    </source>
</evidence>
<reference evidence="12" key="2">
    <citation type="submission" date="2017-10" db="EMBL/GenBank/DDBJ databases">
        <title>Ladona fulva Genome sequencing and assembly.</title>
        <authorList>
            <person name="Murali S."/>
            <person name="Richards S."/>
            <person name="Bandaranaike D."/>
            <person name="Bellair M."/>
            <person name="Blankenburg K."/>
            <person name="Chao H."/>
            <person name="Dinh H."/>
            <person name="Doddapaneni H."/>
            <person name="Dugan-Rocha S."/>
            <person name="Elkadiri S."/>
            <person name="Gnanaolivu R."/>
            <person name="Hernandez B."/>
            <person name="Skinner E."/>
            <person name="Javaid M."/>
            <person name="Lee S."/>
            <person name="Li M."/>
            <person name="Ming W."/>
            <person name="Munidasa M."/>
            <person name="Muniz J."/>
            <person name="Nguyen L."/>
            <person name="Hughes D."/>
            <person name="Osuji N."/>
            <person name="Pu L.-L."/>
            <person name="Puazo M."/>
            <person name="Qu C."/>
            <person name="Quiroz J."/>
            <person name="Raj R."/>
            <person name="Weissenberger G."/>
            <person name="Xin Y."/>
            <person name="Zou X."/>
            <person name="Han Y."/>
            <person name="Worley K."/>
            <person name="Muzny D."/>
            <person name="Gibbs R."/>
        </authorList>
    </citation>
    <scope>NUCLEOTIDE SEQUENCE</scope>
    <source>
        <strain evidence="12">Sampled in the wild</strain>
    </source>
</reference>
<dbReference type="SMART" id="SM00631">
    <property type="entry name" value="Zn_pept"/>
    <property type="match status" value="1"/>
</dbReference>
<dbReference type="Gene3D" id="3.40.630.10">
    <property type="entry name" value="Zn peptidases"/>
    <property type="match status" value="1"/>
</dbReference>
<dbReference type="PROSITE" id="PS52035">
    <property type="entry name" value="PEPTIDASE_M14"/>
    <property type="match status" value="1"/>
</dbReference>
<evidence type="ECO:0000256" key="1">
    <source>
        <dbReference type="ARBA" id="ARBA00001947"/>
    </source>
</evidence>
<keyword evidence="13" id="KW-1185">Reference proteome</keyword>
<keyword evidence="3" id="KW-0121">Carboxypeptidase</keyword>
<dbReference type="OrthoDB" id="3626597at2759"/>
<evidence type="ECO:0000256" key="4">
    <source>
        <dbReference type="ARBA" id="ARBA00022670"/>
    </source>
</evidence>
<keyword evidence="4" id="KW-0645">Protease</keyword>
<dbReference type="SUPFAM" id="SSF53187">
    <property type="entry name" value="Zn-dependent exopeptidases"/>
    <property type="match status" value="1"/>
</dbReference>
<dbReference type="EMBL" id="KZ308248">
    <property type="protein sequence ID" value="KAG8225683.1"/>
    <property type="molecule type" value="Genomic_DNA"/>
</dbReference>
<dbReference type="GO" id="GO:0006508">
    <property type="term" value="P:proteolysis"/>
    <property type="evidence" value="ECO:0007669"/>
    <property type="project" value="UniProtKB-KW"/>
</dbReference>
<dbReference type="PROSITE" id="PS00132">
    <property type="entry name" value="CARBOXYPEPT_ZN_1"/>
    <property type="match status" value="1"/>
</dbReference>
<dbReference type="Proteomes" id="UP000792457">
    <property type="component" value="Unassembled WGS sequence"/>
</dbReference>
<evidence type="ECO:0000256" key="9">
    <source>
        <dbReference type="ARBA" id="ARBA00023049"/>
    </source>
</evidence>
<evidence type="ECO:0000256" key="10">
    <source>
        <dbReference type="PROSITE-ProRule" id="PRU01379"/>
    </source>
</evidence>
<proteinExistence type="inferred from homology"/>
<dbReference type="Pfam" id="PF00246">
    <property type="entry name" value="Peptidase_M14"/>
    <property type="match status" value="1"/>
</dbReference>
<gene>
    <name evidence="12" type="ORF">J437_LFUL001715</name>
</gene>
<sequence length="308" mass="34984">MDYLAHTYKEICETVVIGTSTEGRPLKLMKISTGGETKPAIWIDGGLHGREWISPATVTYILLQLVEFREKHANLLEKLDWYILPVANPDGYEYSHVHDRLWRKTRSRALHTKKRRPSPSFGLWNTKSRTKDQCVGTDANRNWDFHWKEVGSSSNPCHENFAGDKPFSEPETAAIADFIMKHSRRIKMFLSLHSYSQMWLIPWGYSENEKPKDYYDMYILAEKGVKALKSVKGTDYLLGTAAELMYISSGASDDWAKGVAGIKYAYTIELPDTGAHGFILPASRIESTGQETWEGIKELAQHFADGLS</sequence>
<organism evidence="12 13">
    <name type="scientific">Ladona fulva</name>
    <name type="common">Scarce chaser dragonfly</name>
    <name type="synonym">Libellula fulva</name>
    <dbReference type="NCBI Taxonomy" id="123851"/>
    <lineage>
        <taxon>Eukaryota</taxon>
        <taxon>Metazoa</taxon>
        <taxon>Ecdysozoa</taxon>
        <taxon>Arthropoda</taxon>
        <taxon>Hexapoda</taxon>
        <taxon>Insecta</taxon>
        <taxon>Pterygota</taxon>
        <taxon>Palaeoptera</taxon>
        <taxon>Odonata</taxon>
        <taxon>Epiprocta</taxon>
        <taxon>Anisoptera</taxon>
        <taxon>Libelluloidea</taxon>
        <taxon>Libellulidae</taxon>
        <taxon>Ladona</taxon>
    </lineage>
</organism>
<dbReference type="InterPro" id="IPR000834">
    <property type="entry name" value="Peptidase_M14"/>
</dbReference>
<dbReference type="InterPro" id="IPR057247">
    <property type="entry name" value="CARBOXYPEPT_ZN_2"/>
</dbReference>
<comment type="caution">
    <text evidence="12">The sequence shown here is derived from an EMBL/GenBank/DDBJ whole genome shotgun (WGS) entry which is preliminary data.</text>
</comment>
<feature type="domain" description="Peptidase M14" evidence="11">
    <location>
        <begin position="1"/>
        <end position="303"/>
    </location>
</feature>
<dbReference type="InterPro" id="IPR057246">
    <property type="entry name" value="CARBOXYPEPT_ZN_1"/>
</dbReference>
<dbReference type="GO" id="GO:0005615">
    <property type="term" value="C:extracellular space"/>
    <property type="evidence" value="ECO:0007669"/>
    <property type="project" value="TreeGrafter"/>
</dbReference>
<evidence type="ECO:0000256" key="6">
    <source>
        <dbReference type="ARBA" id="ARBA00022729"/>
    </source>
</evidence>
<dbReference type="PROSITE" id="PS00133">
    <property type="entry name" value="CARBOXYPEPT_ZN_2"/>
    <property type="match status" value="1"/>
</dbReference>
<dbReference type="AlphaFoldDB" id="A0A8K0K0C8"/>
<evidence type="ECO:0000313" key="12">
    <source>
        <dbReference type="EMBL" id="KAG8225683.1"/>
    </source>
</evidence>
<comment type="similarity">
    <text evidence="2 10">Belongs to the peptidase M14 family.</text>
</comment>
<evidence type="ECO:0000256" key="5">
    <source>
        <dbReference type="ARBA" id="ARBA00022723"/>
    </source>
</evidence>
<protein>
    <recommendedName>
        <fullName evidence="11">Peptidase M14 domain-containing protein</fullName>
    </recommendedName>
</protein>
<evidence type="ECO:0000313" key="13">
    <source>
        <dbReference type="Proteomes" id="UP000792457"/>
    </source>
</evidence>
<accession>A0A8K0K0C8</accession>
<feature type="active site" description="Proton donor/acceptor" evidence="10">
    <location>
        <position position="269"/>
    </location>
</feature>
<dbReference type="GO" id="GO:0004181">
    <property type="term" value="F:metallocarboxypeptidase activity"/>
    <property type="evidence" value="ECO:0007669"/>
    <property type="project" value="InterPro"/>
</dbReference>
<evidence type="ECO:0000256" key="8">
    <source>
        <dbReference type="ARBA" id="ARBA00022833"/>
    </source>
</evidence>
<dbReference type="GO" id="GO:0008270">
    <property type="term" value="F:zinc ion binding"/>
    <property type="evidence" value="ECO:0007669"/>
    <property type="project" value="InterPro"/>
</dbReference>
<keyword evidence="5" id="KW-0479">Metal-binding</keyword>
<dbReference type="FunFam" id="3.40.630.10:FF:000084">
    <property type="entry name" value="Carboxypeptidase B2"/>
    <property type="match status" value="2"/>
</dbReference>
<keyword evidence="8" id="KW-0862">Zinc</keyword>
<dbReference type="PRINTS" id="PR00765">
    <property type="entry name" value="CRBOXYPTASEA"/>
</dbReference>
<keyword evidence="9" id="KW-0482">Metalloprotease</keyword>
<keyword evidence="7" id="KW-0378">Hydrolase</keyword>